<accession>A0A0E3H9V8</accession>
<dbReference type="HOGENOM" id="CLU_155761_4_1_2"/>
<dbReference type="KEGG" id="mthe:MSTHC_0461"/>
<gene>
    <name evidence="2" type="ORF">MSTHC_0461</name>
</gene>
<dbReference type="InterPro" id="IPR035093">
    <property type="entry name" value="RelE/ParE_toxin_dom_sf"/>
</dbReference>
<dbReference type="Proteomes" id="UP000056925">
    <property type="component" value="Chromosome"/>
</dbReference>
<reference evidence="2 3" key="1">
    <citation type="submission" date="2014-07" db="EMBL/GenBank/DDBJ databases">
        <title>Methanogenic archaea and the global carbon cycle.</title>
        <authorList>
            <person name="Henriksen J.R."/>
            <person name="Luke J."/>
            <person name="Reinhart S."/>
            <person name="Benedict M.N."/>
            <person name="Youngblut N.D."/>
            <person name="Metcalf M.E."/>
            <person name="Whitaker R.J."/>
            <person name="Metcalf W.W."/>
        </authorList>
    </citation>
    <scope>NUCLEOTIDE SEQUENCE [LARGE SCALE GENOMIC DNA]</scope>
    <source>
        <strain evidence="2 3">CHTI-55</strain>
    </source>
</reference>
<evidence type="ECO:0008006" key="4">
    <source>
        <dbReference type="Google" id="ProtNLM"/>
    </source>
</evidence>
<protein>
    <recommendedName>
        <fullName evidence="4">RelE/StbE replicon stabilization toxin</fullName>
    </recommendedName>
</protein>
<evidence type="ECO:0000256" key="1">
    <source>
        <dbReference type="ARBA" id="ARBA00022649"/>
    </source>
</evidence>
<dbReference type="Gene3D" id="3.30.2310.20">
    <property type="entry name" value="RelE-like"/>
    <property type="match status" value="1"/>
</dbReference>
<proteinExistence type="predicted"/>
<organism evidence="2 3">
    <name type="scientific">Methanosarcina thermophila CHTI-55</name>
    <dbReference type="NCBI Taxonomy" id="1434121"/>
    <lineage>
        <taxon>Archaea</taxon>
        <taxon>Methanobacteriati</taxon>
        <taxon>Methanobacteriota</taxon>
        <taxon>Stenosarchaea group</taxon>
        <taxon>Methanomicrobia</taxon>
        <taxon>Methanosarcinales</taxon>
        <taxon>Methanosarcinaceae</taxon>
        <taxon>Methanosarcina</taxon>
    </lineage>
</organism>
<dbReference type="PATRIC" id="fig|1434121.4.peg.577"/>
<dbReference type="InterPro" id="IPR007712">
    <property type="entry name" value="RelE/ParE_toxin"/>
</dbReference>
<name>A0A0E3H9V8_METTE</name>
<dbReference type="Pfam" id="PF05016">
    <property type="entry name" value="ParE_toxin"/>
    <property type="match status" value="1"/>
</dbReference>
<keyword evidence="1" id="KW-1277">Toxin-antitoxin system</keyword>
<evidence type="ECO:0000313" key="3">
    <source>
        <dbReference type="Proteomes" id="UP000056925"/>
    </source>
</evidence>
<evidence type="ECO:0000313" key="2">
    <source>
        <dbReference type="EMBL" id="AKB14779.1"/>
    </source>
</evidence>
<dbReference type="RefSeq" id="WP_048166266.1">
    <property type="nucleotide sequence ID" value="NZ_CP009502.1"/>
</dbReference>
<dbReference type="GeneID" id="41601729"/>
<dbReference type="SUPFAM" id="SSF143011">
    <property type="entry name" value="RelE-like"/>
    <property type="match status" value="1"/>
</dbReference>
<sequence>MTYRVALHPSVRRNLKNLYRLDRQSYDYVKHRLSLLAYRPEMGIPLETEFQGKWRIHIGPFVLVYTFDKTTNILTLLVLEHYTRAYNMYTAYV</sequence>
<dbReference type="EMBL" id="CP009502">
    <property type="protein sequence ID" value="AKB14779.1"/>
    <property type="molecule type" value="Genomic_DNA"/>
</dbReference>
<dbReference type="AlphaFoldDB" id="A0A0E3H9V8"/>